<gene>
    <name evidence="2" type="ORF">RND71_001415</name>
</gene>
<proteinExistence type="predicted"/>
<protein>
    <submittedName>
        <fullName evidence="2">Uncharacterized protein</fullName>
    </submittedName>
</protein>
<evidence type="ECO:0000313" key="3">
    <source>
        <dbReference type="Proteomes" id="UP001291623"/>
    </source>
</evidence>
<dbReference type="AlphaFoldDB" id="A0AAE1VQW4"/>
<accession>A0AAE1VQW4</accession>
<evidence type="ECO:0000256" key="1">
    <source>
        <dbReference type="SAM" id="Coils"/>
    </source>
</evidence>
<comment type="caution">
    <text evidence="2">The sequence shown here is derived from an EMBL/GenBank/DDBJ whole genome shotgun (WGS) entry which is preliminary data.</text>
</comment>
<organism evidence="2 3">
    <name type="scientific">Anisodus tanguticus</name>
    <dbReference type="NCBI Taxonomy" id="243964"/>
    <lineage>
        <taxon>Eukaryota</taxon>
        <taxon>Viridiplantae</taxon>
        <taxon>Streptophyta</taxon>
        <taxon>Embryophyta</taxon>
        <taxon>Tracheophyta</taxon>
        <taxon>Spermatophyta</taxon>
        <taxon>Magnoliopsida</taxon>
        <taxon>eudicotyledons</taxon>
        <taxon>Gunneridae</taxon>
        <taxon>Pentapetalae</taxon>
        <taxon>asterids</taxon>
        <taxon>lamiids</taxon>
        <taxon>Solanales</taxon>
        <taxon>Solanaceae</taxon>
        <taxon>Solanoideae</taxon>
        <taxon>Hyoscyameae</taxon>
        <taxon>Anisodus</taxon>
    </lineage>
</organism>
<sequence>MTRNKVKLEDFTKKRINKLEEQLHKVRKENRVKKFTNNMHEVLNEKNIPADMHPYNLNDLSYVINQNLKRVREGMKAKVDGEASTLNVPQPIVGEIISGGTSFEGPTFPLLAPLVVPGRTNFEGPRSLLLTRAVDPISVIPSGAPLMDPPQTVPLVGRTTVPYPPLSPSFISEMFPPVFLQLYPPIPQQMTLKRAPRMIPPTIMVSPRPS</sequence>
<feature type="coiled-coil region" evidence="1">
    <location>
        <begin position="9"/>
        <end position="45"/>
    </location>
</feature>
<name>A0AAE1VQW4_9SOLA</name>
<reference evidence="2" key="1">
    <citation type="submission" date="2023-12" db="EMBL/GenBank/DDBJ databases">
        <title>Genome assembly of Anisodus tanguticus.</title>
        <authorList>
            <person name="Wang Y.-J."/>
        </authorList>
    </citation>
    <scope>NUCLEOTIDE SEQUENCE</scope>
    <source>
        <strain evidence="2">KB-2021</strain>
        <tissue evidence="2">Leaf</tissue>
    </source>
</reference>
<dbReference type="Proteomes" id="UP001291623">
    <property type="component" value="Unassembled WGS sequence"/>
</dbReference>
<keyword evidence="3" id="KW-1185">Reference proteome</keyword>
<dbReference type="EMBL" id="JAVYJV010000001">
    <property type="protein sequence ID" value="KAK4379553.1"/>
    <property type="molecule type" value="Genomic_DNA"/>
</dbReference>
<keyword evidence="1" id="KW-0175">Coiled coil</keyword>
<evidence type="ECO:0000313" key="2">
    <source>
        <dbReference type="EMBL" id="KAK4379553.1"/>
    </source>
</evidence>